<protein>
    <submittedName>
        <fullName evidence="1">Response regulator</fullName>
    </submittedName>
</protein>
<keyword evidence="2" id="KW-1185">Reference proteome</keyword>
<dbReference type="EMBL" id="AKCV02000015">
    <property type="protein sequence ID" value="TMS58440.1"/>
    <property type="molecule type" value="Genomic_DNA"/>
</dbReference>
<dbReference type="Proteomes" id="UP000004277">
    <property type="component" value="Unassembled WGS sequence"/>
</dbReference>
<comment type="caution">
    <text evidence="1">The sequence shown here is derived from an EMBL/GenBank/DDBJ whole genome shotgun (WGS) entry which is preliminary data.</text>
</comment>
<accession>A0ACD3SQD0</accession>
<organism evidence="1 2">
    <name type="scientific">Imbroritus primus</name>
    <dbReference type="NCBI Taxonomy" id="3058603"/>
    <lineage>
        <taxon>Bacteria</taxon>
        <taxon>Pseudomonadati</taxon>
        <taxon>Pseudomonadota</taxon>
        <taxon>Betaproteobacteria</taxon>
        <taxon>Burkholderiales</taxon>
        <taxon>Burkholderiaceae</taxon>
        <taxon>Imbroritus</taxon>
    </lineage>
</organism>
<name>A0ACD3SQD0_9BURK</name>
<proteinExistence type="predicted"/>
<sequence length="330" mass="35834">MSEANTSSTMTSPTILFVDDEPTAVKYFERVIGAIAPVLVAGSVSEGRALLEAHGETLKVLVSDQRMPGEYGNVLLSHAAERFPHIVRILTTAYSELDDTVEAINLGQIHRYIRKPWDVRGLRLEIMQALDLATLLGERDELLREKIGINHRHMLLSRIGAVRSIGMMAGMTETFDAMEVYFSTAAAVGLRDVALDWNVLDYTDLIALEAERSGGFGQATRAALQTLQGVAFAEGHPLARLQALLGDAVSMPAGDVVTIHDATLLTEFLEGGPQTPVRPQAAGWLAFLLWLAAHGVTLQTAVEGGAMQCRLLRERHAAQAGNLAAWIELF</sequence>
<evidence type="ECO:0000313" key="1">
    <source>
        <dbReference type="EMBL" id="TMS58440.1"/>
    </source>
</evidence>
<evidence type="ECO:0000313" key="2">
    <source>
        <dbReference type="Proteomes" id="UP000004277"/>
    </source>
</evidence>
<reference evidence="1" key="1">
    <citation type="submission" date="2019-05" db="EMBL/GenBank/DDBJ databases">
        <title>Revised genome assembly of Burkholderiaceae (previously Ralstonia) sp. PBA.</title>
        <authorList>
            <person name="Gan H.M."/>
        </authorList>
    </citation>
    <scope>NUCLEOTIDE SEQUENCE</scope>
    <source>
        <strain evidence="1">PBA</strain>
    </source>
</reference>
<gene>
    <name evidence="1" type="ORF">MW7_006810</name>
</gene>